<dbReference type="Proteomes" id="UP000233762">
    <property type="component" value="Unassembled WGS sequence"/>
</dbReference>
<sequence>MNTLEQKLLPIARKWAGNIPVWEVRRAGIDPSAVRHWARTNPDVRSLGRGVYTWFCDDPQIDWENNEAARLVSQAGDGAYLWGPTALEFMEIGDVGQSYYDIAVPTRRRPRAGVTWIVEHDGAWTLYNGVPTQRPMAAVRAAMPLMEYDKRLSVLDDMRYRFPEYAEELDALEHEYAQ</sequence>
<evidence type="ECO:0000313" key="2">
    <source>
        <dbReference type="Proteomes" id="UP000233762"/>
    </source>
</evidence>
<protein>
    <submittedName>
        <fullName evidence="1">Uncharacterized protein</fullName>
    </submittedName>
</protein>
<proteinExistence type="predicted"/>
<gene>
    <name evidence="1" type="ORF">CQR50_1009</name>
</gene>
<accession>A0A2N3R5Q2</accession>
<dbReference type="EMBL" id="PCHH01000002">
    <property type="protein sequence ID" value="PKV04097.1"/>
    <property type="molecule type" value="Genomic_DNA"/>
</dbReference>
<dbReference type="RefSeq" id="WP_180326334.1">
    <property type="nucleotide sequence ID" value="NZ_PCHH01000002.1"/>
</dbReference>
<evidence type="ECO:0000313" key="1">
    <source>
        <dbReference type="EMBL" id="PKV04097.1"/>
    </source>
</evidence>
<reference evidence="1 2" key="1">
    <citation type="submission" date="2017-10" db="EMBL/GenBank/DDBJ databases">
        <title>Bifidobacterium genomics.</title>
        <authorList>
            <person name="Lugli G.A."/>
            <person name="Milani C."/>
            <person name="Mancabelli L."/>
        </authorList>
    </citation>
    <scope>NUCLEOTIDE SEQUENCE [LARGE SCALE GENOMIC DNA]</scope>
    <source>
        <strain evidence="1 2">1520B</strain>
    </source>
</reference>
<name>A0A2N3R5Q2_9BIFI</name>
<dbReference type="AlphaFoldDB" id="A0A2N3R5Q2"/>
<comment type="caution">
    <text evidence="1">The sequence shown here is derived from an EMBL/GenBank/DDBJ whole genome shotgun (WGS) entry which is preliminary data.</text>
</comment>
<organism evidence="1 2">
    <name type="scientific">Bifidobacterium pseudolongum subsp. globosum</name>
    <dbReference type="NCBI Taxonomy" id="1690"/>
    <lineage>
        <taxon>Bacteria</taxon>
        <taxon>Bacillati</taxon>
        <taxon>Actinomycetota</taxon>
        <taxon>Actinomycetes</taxon>
        <taxon>Bifidobacteriales</taxon>
        <taxon>Bifidobacteriaceae</taxon>
        <taxon>Bifidobacterium</taxon>
    </lineage>
</organism>